<dbReference type="InterPro" id="IPR018309">
    <property type="entry name" value="Tscrpt_reg_PadR_C"/>
</dbReference>
<dbReference type="InterPro" id="IPR011991">
    <property type="entry name" value="ArsR-like_HTH"/>
</dbReference>
<organism evidence="3">
    <name type="scientific">uncultured Eubacteriales bacterium</name>
    <dbReference type="NCBI Taxonomy" id="172733"/>
    <lineage>
        <taxon>Bacteria</taxon>
        <taxon>Bacillati</taxon>
        <taxon>Bacillota</taxon>
        <taxon>Clostridia</taxon>
        <taxon>Eubacteriales</taxon>
        <taxon>environmental samples</taxon>
    </lineage>
</organism>
<dbReference type="InterPro" id="IPR036388">
    <property type="entry name" value="WH-like_DNA-bd_sf"/>
</dbReference>
<dbReference type="EMBL" id="FLUN01000001">
    <property type="protein sequence ID" value="SBV97599.1"/>
    <property type="molecule type" value="Genomic_DNA"/>
</dbReference>
<evidence type="ECO:0000259" key="1">
    <source>
        <dbReference type="Pfam" id="PF03551"/>
    </source>
</evidence>
<dbReference type="PANTHER" id="PTHR33169">
    <property type="entry name" value="PADR-FAMILY TRANSCRIPTIONAL REGULATOR"/>
    <property type="match status" value="1"/>
</dbReference>
<dbReference type="PANTHER" id="PTHR33169:SF27">
    <property type="entry name" value="TRANSCRIPTIONAL REGULATOR PADR FAMILY PROTEIN"/>
    <property type="match status" value="1"/>
</dbReference>
<dbReference type="AlphaFoldDB" id="A0A212JDV5"/>
<dbReference type="SUPFAM" id="SSF46785">
    <property type="entry name" value="Winged helix' DNA-binding domain"/>
    <property type="match status" value="1"/>
</dbReference>
<dbReference type="InterPro" id="IPR036390">
    <property type="entry name" value="WH_DNA-bd_sf"/>
</dbReference>
<accession>A0A212JDV5</accession>
<gene>
    <name evidence="3" type="ORF">KL86CLO1_10932</name>
</gene>
<feature type="domain" description="Transcription regulator PadR C-terminal" evidence="2">
    <location>
        <begin position="101"/>
        <end position="175"/>
    </location>
</feature>
<protein>
    <submittedName>
        <fullName evidence="3">Putative PadR family transcriptional regulator</fullName>
    </submittedName>
</protein>
<dbReference type="Pfam" id="PF10400">
    <property type="entry name" value="Vir_act_alpha_C"/>
    <property type="match status" value="1"/>
</dbReference>
<dbReference type="Pfam" id="PF03551">
    <property type="entry name" value="PadR"/>
    <property type="match status" value="1"/>
</dbReference>
<evidence type="ECO:0000313" key="3">
    <source>
        <dbReference type="EMBL" id="SBV97599.1"/>
    </source>
</evidence>
<dbReference type="InterPro" id="IPR052509">
    <property type="entry name" value="Metal_resp_DNA-bind_regulator"/>
</dbReference>
<sequence>MIPLYILGFLLRYGPQHGYQLKKLLAEQMADFTDIKLPTIYYHLEKMEAAGLITAREDREGARPEKRIYAVGPAGEERFRALLAQTLELEYRPTFAVDGALYFSDHVEPLDFLAALRSHAANLRESLTHIREHRNQSLTYIPDEMQGPAELIFDHHELHYQAELDWAERAIQKLESEGQR</sequence>
<dbReference type="Gene3D" id="1.10.10.10">
    <property type="entry name" value="Winged helix-like DNA-binding domain superfamily/Winged helix DNA-binding domain"/>
    <property type="match status" value="1"/>
</dbReference>
<name>A0A212JDV5_9FIRM</name>
<dbReference type="InterPro" id="IPR005149">
    <property type="entry name" value="Tscrpt_reg_PadR_N"/>
</dbReference>
<proteinExistence type="predicted"/>
<feature type="domain" description="Transcription regulator PadR N-terminal" evidence="1">
    <location>
        <begin position="7"/>
        <end position="80"/>
    </location>
</feature>
<reference evidence="3" key="1">
    <citation type="submission" date="2016-04" db="EMBL/GenBank/DDBJ databases">
        <authorList>
            <person name="Evans L.H."/>
            <person name="Alamgir A."/>
            <person name="Owens N."/>
            <person name="Weber N.D."/>
            <person name="Virtaneva K."/>
            <person name="Barbian K."/>
            <person name="Babar A."/>
            <person name="Rosenke K."/>
        </authorList>
    </citation>
    <scope>NUCLEOTIDE SEQUENCE</scope>
    <source>
        <strain evidence="3">86</strain>
    </source>
</reference>
<dbReference type="CDD" id="cd00090">
    <property type="entry name" value="HTH_ARSR"/>
    <property type="match status" value="1"/>
</dbReference>
<evidence type="ECO:0000259" key="2">
    <source>
        <dbReference type="Pfam" id="PF10400"/>
    </source>
</evidence>